<feature type="compositionally biased region" description="Polar residues" evidence="5">
    <location>
        <begin position="1"/>
        <end position="18"/>
    </location>
</feature>
<evidence type="ECO:0000256" key="6">
    <source>
        <dbReference type="SAM" id="Phobius"/>
    </source>
</evidence>
<evidence type="ECO:0000256" key="3">
    <source>
        <dbReference type="ARBA" id="ARBA00022989"/>
    </source>
</evidence>
<dbReference type="InterPro" id="IPR007593">
    <property type="entry name" value="CD225/Dispanin_fam"/>
</dbReference>
<reference evidence="7" key="2">
    <citation type="submission" date="2020-09" db="EMBL/GenBank/DDBJ databases">
        <authorList>
            <person name="Sun Q."/>
            <person name="Zhou Y."/>
        </authorList>
    </citation>
    <scope>NUCLEOTIDE SEQUENCE</scope>
    <source>
        <strain evidence="7">CGMCC 1.15478</strain>
    </source>
</reference>
<dbReference type="Proteomes" id="UP000641514">
    <property type="component" value="Unassembled WGS sequence"/>
</dbReference>
<feature type="region of interest" description="Disordered" evidence="5">
    <location>
        <begin position="1"/>
        <end position="25"/>
    </location>
</feature>
<proteinExistence type="predicted"/>
<dbReference type="RefSeq" id="WP_188670001.1">
    <property type="nucleotide sequence ID" value="NZ_BMJH01000001.1"/>
</dbReference>
<dbReference type="EMBL" id="BMJH01000001">
    <property type="protein sequence ID" value="GGC54126.1"/>
    <property type="molecule type" value="Genomic_DNA"/>
</dbReference>
<sequence>MSQTPWDSSAQTPQSAPNTPGGYTAGSPTLPANRLGMAIWAMLLFWPVGIFALLKAGNVNTLWAQGRYAESIQTADSARNLAKIGVIVGVIFYVTFIVAMIAMIAFVFAAAGSAMYY</sequence>
<feature type="transmembrane region" description="Helical" evidence="6">
    <location>
        <begin position="84"/>
        <end position="111"/>
    </location>
</feature>
<comment type="subcellular location">
    <subcellularLocation>
        <location evidence="1">Membrane</location>
    </subcellularLocation>
</comment>
<keyword evidence="2 6" id="KW-0812">Transmembrane</keyword>
<evidence type="ECO:0000256" key="2">
    <source>
        <dbReference type="ARBA" id="ARBA00022692"/>
    </source>
</evidence>
<keyword evidence="8" id="KW-1185">Reference proteome</keyword>
<dbReference type="Pfam" id="PF04505">
    <property type="entry name" value="CD225"/>
    <property type="match status" value="1"/>
</dbReference>
<protein>
    <recommendedName>
        <fullName evidence="9">Interferon-induced transmembrane protein</fullName>
    </recommendedName>
</protein>
<keyword evidence="4 6" id="KW-0472">Membrane</keyword>
<accession>A0A916X8F5</accession>
<comment type="caution">
    <text evidence="7">The sequence shown here is derived from an EMBL/GenBank/DDBJ whole genome shotgun (WGS) entry which is preliminary data.</text>
</comment>
<reference evidence="7" key="1">
    <citation type="journal article" date="2014" name="Int. J. Syst. Evol. Microbiol.">
        <title>Complete genome sequence of Corynebacterium casei LMG S-19264T (=DSM 44701T), isolated from a smear-ripened cheese.</title>
        <authorList>
            <consortium name="US DOE Joint Genome Institute (JGI-PGF)"/>
            <person name="Walter F."/>
            <person name="Albersmeier A."/>
            <person name="Kalinowski J."/>
            <person name="Ruckert C."/>
        </authorList>
    </citation>
    <scope>NUCLEOTIDE SEQUENCE</scope>
    <source>
        <strain evidence="7">CGMCC 1.15478</strain>
    </source>
</reference>
<evidence type="ECO:0000313" key="8">
    <source>
        <dbReference type="Proteomes" id="UP000641514"/>
    </source>
</evidence>
<keyword evidence="3 6" id="KW-1133">Transmembrane helix</keyword>
<dbReference type="AlphaFoldDB" id="A0A916X8F5"/>
<name>A0A916X8F5_9ACTN</name>
<feature type="transmembrane region" description="Helical" evidence="6">
    <location>
        <begin position="37"/>
        <end position="63"/>
    </location>
</feature>
<evidence type="ECO:0000256" key="1">
    <source>
        <dbReference type="ARBA" id="ARBA00004370"/>
    </source>
</evidence>
<dbReference type="InterPro" id="IPR051423">
    <property type="entry name" value="CD225/Dispanin"/>
</dbReference>
<dbReference type="PANTHER" id="PTHR14948:SF25">
    <property type="entry name" value="DUF4190 DOMAIN-CONTAINING PROTEIN"/>
    <property type="match status" value="1"/>
</dbReference>
<dbReference type="GO" id="GO:0016020">
    <property type="term" value="C:membrane"/>
    <property type="evidence" value="ECO:0007669"/>
    <property type="project" value="UniProtKB-SubCell"/>
</dbReference>
<organism evidence="7 8">
    <name type="scientific">Hoyosella rhizosphaerae</name>
    <dbReference type="NCBI Taxonomy" id="1755582"/>
    <lineage>
        <taxon>Bacteria</taxon>
        <taxon>Bacillati</taxon>
        <taxon>Actinomycetota</taxon>
        <taxon>Actinomycetes</taxon>
        <taxon>Mycobacteriales</taxon>
        <taxon>Hoyosellaceae</taxon>
        <taxon>Hoyosella</taxon>
    </lineage>
</organism>
<evidence type="ECO:0008006" key="9">
    <source>
        <dbReference type="Google" id="ProtNLM"/>
    </source>
</evidence>
<evidence type="ECO:0000256" key="5">
    <source>
        <dbReference type="SAM" id="MobiDB-lite"/>
    </source>
</evidence>
<gene>
    <name evidence="7" type="ORF">GCM10011410_03070</name>
</gene>
<dbReference type="PANTHER" id="PTHR14948">
    <property type="entry name" value="NG5"/>
    <property type="match status" value="1"/>
</dbReference>
<evidence type="ECO:0000256" key="4">
    <source>
        <dbReference type="ARBA" id="ARBA00023136"/>
    </source>
</evidence>
<evidence type="ECO:0000313" key="7">
    <source>
        <dbReference type="EMBL" id="GGC54126.1"/>
    </source>
</evidence>